<evidence type="ECO:0000313" key="3">
    <source>
        <dbReference type="EMBL" id="KAL3722160.1"/>
    </source>
</evidence>
<sequence length="92" mass="10096">MSQNKVLVAFLVLLLAFSLKLQSTLVRQLNLTMQKLNLFPNNKNLHGETLNEATEGATMPPSPGRSLGDFRPTASGHNPGVSHSLQRMQLNN</sequence>
<accession>A0ABD3JCV5</accession>
<dbReference type="Proteomes" id="UP001634007">
    <property type="component" value="Unassembled WGS sequence"/>
</dbReference>
<evidence type="ECO:0000313" key="4">
    <source>
        <dbReference type="Proteomes" id="UP001634007"/>
    </source>
</evidence>
<evidence type="ECO:0000256" key="1">
    <source>
        <dbReference type="SAM" id="MobiDB-lite"/>
    </source>
</evidence>
<feature type="signal peptide" evidence="2">
    <location>
        <begin position="1"/>
        <end position="23"/>
    </location>
</feature>
<proteinExistence type="predicted"/>
<name>A0ABD3JCV5_EUCGL</name>
<gene>
    <name evidence="3" type="ORF">ACJRO7_034513</name>
</gene>
<reference evidence="3 4" key="1">
    <citation type="submission" date="2024-11" db="EMBL/GenBank/DDBJ databases">
        <title>Chromosome-level genome assembly of Eucalyptus globulus Labill. provides insights into its genome evolution.</title>
        <authorList>
            <person name="Li X."/>
        </authorList>
    </citation>
    <scope>NUCLEOTIDE SEQUENCE [LARGE SCALE GENOMIC DNA]</scope>
    <source>
        <strain evidence="3">CL2024</strain>
        <tissue evidence="3">Fresh tender leaves</tissue>
    </source>
</reference>
<dbReference type="EMBL" id="JBJKBG010000009">
    <property type="protein sequence ID" value="KAL3722160.1"/>
    <property type="molecule type" value="Genomic_DNA"/>
</dbReference>
<feature type="compositionally biased region" description="Polar residues" evidence="1">
    <location>
        <begin position="81"/>
        <end position="92"/>
    </location>
</feature>
<protein>
    <submittedName>
        <fullName evidence="3">Uncharacterized protein</fullName>
    </submittedName>
</protein>
<comment type="caution">
    <text evidence="3">The sequence shown here is derived from an EMBL/GenBank/DDBJ whole genome shotgun (WGS) entry which is preliminary data.</text>
</comment>
<feature type="chain" id="PRO_5044743094" evidence="2">
    <location>
        <begin position="24"/>
        <end position="92"/>
    </location>
</feature>
<dbReference type="AlphaFoldDB" id="A0ABD3JCV5"/>
<feature type="region of interest" description="Disordered" evidence="1">
    <location>
        <begin position="47"/>
        <end position="92"/>
    </location>
</feature>
<organism evidence="3 4">
    <name type="scientific">Eucalyptus globulus</name>
    <name type="common">Tasmanian blue gum</name>
    <dbReference type="NCBI Taxonomy" id="34317"/>
    <lineage>
        <taxon>Eukaryota</taxon>
        <taxon>Viridiplantae</taxon>
        <taxon>Streptophyta</taxon>
        <taxon>Embryophyta</taxon>
        <taxon>Tracheophyta</taxon>
        <taxon>Spermatophyta</taxon>
        <taxon>Magnoliopsida</taxon>
        <taxon>eudicotyledons</taxon>
        <taxon>Gunneridae</taxon>
        <taxon>Pentapetalae</taxon>
        <taxon>rosids</taxon>
        <taxon>malvids</taxon>
        <taxon>Myrtales</taxon>
        <taxon>Myrtaceae</taxon>
        <taxon>Myrtoideae</taxon>
        <taxon>Eucalypteae</taxon>
        <taxon>Eucalyptus</taxon>
    </lineage>
</organism>
<keyword evidence="4" id="KW-1185">Reference proteome</keyword>
<evidence type="ECO:0000256" key="2">
    <source>
        <dbReference type="SAM" id="SignalP"/>
    </source>
</evidence>
<keyword evidence="2" id="KW-0732">Signal</keyword>